<feature type="region of interest" description="Disordered" evidence="8">
    <location>
        <begin position="1"/>
        <end position="20"/>
    </location>
</feature>
<dbReference type="FunFam" id="3.30.70.1350:FF:000010">
    <property type="entry name" value="Cation efflux family protein, putative"/>
    <property type="match status" value="1"/>
</dbReference>
<accession>A0A4Z1NY08</accession>
<dbReference type="Gene3D" id="1.20.1510.10">
    <property type="entry name" value="Cation efflux protein transmembrane domain"/>
    <property type="match status" value="1"/>
</dbReference>
<dbReference type="InterPro" id="IPR027469">
    <property type="entry name" value="Cation_efflux_TMD_sf"/>
</dbReference>
<dbReference type="GO" id="GO:0005739">
    <property type="term" value="C:mitochondrion"/>
    <property type="evidence" value="ECO:0007669"/>
    <property type="project" value="UniProtKB-ARBA"/>
</dbReference>
<evidence type="ECO:0000256" key="3">
    <source>
        <dbReference type="ARBA" id="ARBA00022448"/>
    </source>
</evidence>
<keyword evidence="4" id="KW-0812">Transmembrane</keyword>
<dbReference type="Proteomes" id="UP000298493">
    <property type="component" value="Unassembled WGS sequence"/>
</dbReference>
<evidence type="ECO:0000256" key="7">
    <source>
        <dbReference type="ARBA" id="ARBA00023136"/>
    </source>
</evidence>
<name>A0A4Z1NY08_9PEZI</name>
<evidence type="ECO:0000256" key="6">
    <source>
        <dbReference type="ARBA" id="ARBA00023065"/>
    </source>
</evidence>
<evidence type="ECO:0000256" key="8">
    <source>
        <dbReference type="SAM" id="MobiDB-lite"/>
    </source>
</evidence>
<evidence type="ECO:0000256" key="4">
    <source>
        <dbReference type="ARBA" id="ARBA00022692"/>
    </source>
</evidence>
<evidence type="ECO:0000313" key="11">
    <source>
        <dbReference type="Proteomes" id="UP000298493"/>
    </source>
</evidence>
<feature type="compositionally biased region" description="Polar residues" evidence="8">
    <location>
        <begin position="345"/>
        <end position="355"/>
    </location>
</feature>
<keyword evidence="6" id="KW-0406">Ion transport</keyword>
<evidence type="ECO:0000256" key="5">
    <source>
        <dbReference type="ARBA" id="ARBA00022989"/>
    </source>
</evidence>
<dbReference type="GO" id="GO:0098771">
    <property type="term" value="P:inorganic ion homeostasis"/>
    <property type="evidence" value="ECO:0007669"/>
    <property type="project" value="UniProtKB-ARBA"/>
</dbReference>
<feature type="compositionally biased region" description="Polar residues" evidence="8">
    <location>
        <begin position="378"/>
        <end position="387"/>
    </location>
</feature>
<dbReference type="InterPro" id="IPR050291">
    <property type="entry name" value="CDF_Transporter"/>
</dbReference>
<dbReference type="GO" id="GO:0016020">
    <property type="term" value="C:membrane"/>
    <property type="evidence" value="ECO:0007669"/>
    <property type="project" value="UniProtKB-SubCell"/>
</dbReference>
<keyword evidence="11" id="KW-1185">Reference proteome</keyword>
<comment type="similarity">
    <text evidence="2">Belongs to the cation diffusion facilitator (CDF) transporter (TC 2.A.4) family. SLC30A subfamily.</text>
</comment>
<feature type="domain" description="Cation efflux protein transmembrane" evidence="9">
    <location>
        <begin position="35"/>
        <end position="248"/>
    </location>
</feature>
<dbReference type="AlphaFoldDB" id="A0A4Z1NY08"/>
<evidence type="ECO:0000259" key="9">
    <source>
        <dbReference type="Pfam" id="PF01545"/>
    </source>
</evidence>
<comment type="caution">
    <text evidence="10">The sequence shown here is derived from an EMBL/GenBank/DDBJ whole genome shotgun (WGS) entry which is preliminary data.</text>
</comment>
<proteinExistence type="inferred from homology"/>
<gene>
    <name evidence="10" type="ORF">E6O75_ATG05602</name>
</gene>
<dbReference type="PANTHER" id="PTHR43840">
    <property type="entry name" value="MITOCHONDRIAL METAL TRANSPORTER 1-RELATED"/>
    <property type="match status" value="1"/>
</dbReference>
<comment type="subcellular location">
    <subcellularLocation>
        <location evidence="1">Membrane</location>
        <topology evidence="1">Multi-pass membrane protein</topology>
    </subcellularLocation>
</comment>
<reference evidence="10 11" key="1">
    <citation type="submission" date="2019-04" db="EMBL/GenBank/DDBJ databases">
        <title>High contiguity whole genome sequence and gene annotation resource for two Venturia nashicola isolates.</title>
        <authorList>
            <person name="Prokchorchik M."/>
            <person name="Won K."/>
            <person name="Lee Y."/>
            <person name="Choi E.D."/>
            <person name="Segonzac C."/>
            <person name="Sohn K.H."/>
        </authorList>
    </citation>
    <scope>NUCLEOTIDE SEQUENCE [LARGE SCALE GENOMIC DNA]</scope>
    <source>
        <strain evidence="10 11">PRI2</strain>
    </source>
</reference>
<protein>
    <submittedName>
        <fullName evidence="10">Mitochondrial metal transporter 2</fullName>
    </submittedName>
</protein>
<keyword evidence="3" id="KW-0813">Transport</keyword>
<dbReference type="GO" id="GO:0030003">
    <property type="term" value="P:intracellular monoatomic cation homeostasis"/>
    <property type="evidence" value="ECO:0007669"/>
    <property type="project" value="UniProtKB-ARBA"/>
</dbReference>
<feature type="compositionally biased region" description="Basic and acidic residues" evidence="8">
    <location>
        <begin position="362"/>
        <end position="377"/>
    </location>
</feature>
<dbReference type="Pfam" id="PF01545">
    <property type="entry name" value="Cation_efflux"/>
    <property type="match status" value="1"/>
</dbReference>
<dbReference type="InterPro" id="IPR036837">
    <property type="entry name" value="Cation_efflux_CTD_sf"/>
</dbReference>
<dbReference type="STRING" id="86259.A0A4Z1NY08"/>
<evidence type="ECO:0000313" key="10">
    <source>
        <dbReference type="EMBL" id="TID20837.1"/>
    </source>
</evidence>
<dbReference type="InterPro" id="IPR002524">
    <property type="entry name" value="Cation_efflux"/>
</dbReference>
<dbReference type="FunFam" id="1.20.1510.10:FF:000013">
    <property type="entry name" value="Cation efflux family protein"/>
    <property type="match status" value="1"/>
</dbReference>
<dbReference type="PANTHER" id="PTHR43840:SF15">
    <property type="entry name" value="MITOCHONDRIAL METAL TRANSPORTER 1-RELATED"/>
    <property type="match status" value="1"/>
</dbReference>
<evidence type="ECO:0000256" key="2">
    <source>
        <dbReference type="ARBA" id="ARBA00008873"/>
    </source>
</evidence>
<dbReference type="Gene3D" id="3.30.70.1350">
    <property type="entry name" value="Cation efflux protein, cytoplasmic domain"/>
    <property type="match status" value="1"/>
</dbReference>
<sequence>MQTQNRAHAGHSHNHDNTYLTSTNKADAGVRITRIGLFVNLGMAIGKGLGGYYFHSQALSADAVHSLTDLVSDFMTLATVAWALKPPTDKFPLGFGKIESLGSLGVSSLLLVGGILMATSSVADLAHLYAPAVADSLEYLGLLGHSHGHSHQIPNMGAAWLAGGSVLIKEWLYRATMKVAKERKSSVLESNAVHHRIDSLTGIAALVSIAVSNIFPAFIGADSVGGLLISWLVISAGWGNTRTALVELADQGIDQEVKDKVQAAATQALGSIQQPGIEVRKVQGIKAGQTYLLELELGVPSDYTLIETGAVEDAVRKRVGEKVRGARRVRVRFVPSDLREDVNQEFISPSVSARSSPEPEDEHDHSHSNGYTHDHQHSNGNGTTKRK</sequence>
<organism evidence="10 11">
    <name type="scientific">Venturia nashicola</name>
    <dbReference type="NCBI Taxonomy" id="86259"/>
    <lineage>
        <taxon>Eukaryota</taxon>
        <taxon>Fungi</taxon>
        <taxon>Dikarya</taxon>
        <taxon>Ascomycota</taxon>
        <taxon>Pezizomycotina</taxon>
        <taxon>Dothideomycetes</taxon>
        <taxon>Pleosporomycetidae</taxon>
        <taxon>Venturiales</taxon>
        <taxon>Venturiaceae</taxon>
        <taxon>Venturia</taxon>
    </lineage>
</organism>
<dbReference type="NCBIfam" id="TIGR01297">
    <property type="entry name" value="CDF"/>
    <property type="match status" value="1"/>
</dbReference>
<dbReference type="GO" id="GO:0008324">
    <property type="term" value="F:monoatomic cation transmembrane transporter activity"/>
    <property type="evidence" value="ECO:0007669"/>
    <property type="project" value="InterPro"/>
</dbReference>
<dbReference type="InterPro" id="IPR058533">
    <property type="entry name" value="Cation_efflux_TM"/>
</dbReference>
<dbReference type="SUPFAM" id="SSF161111">
    <property type="entry name" value="Cation efflux protein transmembrane domain-like"/>
    <property type="match status" value="1"/>
</dbReference>
<keyword evidence="7" id="KW-0472">Membrane</keyword>
<evidence type="ECO:0000256" key="1">
    <source>
        <dbReference type="ARBA" id="ARBA00004141"/>
    </source>
</evidence>
<dbReference type="EMBL" id="SNSC02000010">
    <property type="protein sequence ID" value="TID20837.1"/>
    <property type="molecule type" value="Genomic_DNA"/>
</dbReference>
<keyword evidence="5" id="KW-1133">Transmembrane helix</keyword>
<feature type="region of interest" description="Disordered" evidence="8">
    <location>
        <begin position="344"/>
        <end position="387"/>
    </location>
</feature>